<dbReference type="PANTHER" id="PTHR43514">
    <property type="entry name" value="ABC TRANSPORTER I FAMILY MEMBER 10"/>
    <property type="match status" value="1"/>
</dbReference>
<dbReference type="InterPro" id="IPR003439">
    <property type="entry name" value="ABC_transporter-like_ATP-bd"/>
</dbReference>
<keyword evidence="1" id="KW-0813">Transport</keyword>
<evidence type="ECO:0000256" key="9">
    <source>
        <dbReference type="PROSITE-ProRule" id="PRU01213"/>
    </source>
</evidence>
<dbReference type="PROSITE" id="PS00211">
    <property type="entry name" value="ABC_TRANSPORTER_1"/>
    <property type="match status" value="1"/>
</dbReference>
<dbReference type="InterPro" id="IPR011868">
    <property type="entry name" value="ModC_ABC_ATP-bd"/>
</dbReference>
<dbReference type="Pfam" id="PF03459">
    <property type="entry name" value="TOBE"/>
    <property type="match status" value="1"/>
</dbReference>
<dbReference type="InterPro" id="IPR003593">
    <property type="entry name" value="AAA+_ATPase"/>
</dbReference>
<evidence type="ECO:0000256" key="4">
    <source>
        <dbReference type="ARBA" id="ARBA00022519"/>
    </source>
</evidence>
<dbReference type="GO" id="GO:0016887">
    <property type="term" value="F:ATP hydrolysis activity"/>
    <property type="evidence" value="ECO:0007669"/>
    <property type="project" value="InterPro"/>
</dbReference>
<dbReference type="SUPFAM" id="SSF50331">
    <property type="entry name" value="MOP-like"/>
    <property type="match status" value="1"/>
</dbReference>
<evidence type="ECO:0000259" key="10">
    <source>
        <dbReference type="PROSITE" id="PS50893"/>
    </source>
</evidence>
<dbReference type="FunFam" id="3.40.50.300:FF:000634">
    <property type="entry name" value="Molybdenum import ATP-binding protein ModC"/>
    <property type="match status" value="1"/>
</dbReference>
<protein>
    <submittedName>
        <fullName evidence="12">Molybdate transporter ATP-binding protein</fullName>
        <ecNumber evidence="12">3.6.3.29</ecNumber>
    </submittedName>
</protein>
<accession>A0A0C2NP96</accession>
<dbReference type="InterPro" id="IPR004606">
    <property type="entry name" value="Mop_domain"/>
</dbReference>
<dbReference type="GO" id="GO:0015098">
    <property type="term" value="F:molybdate ion transmembrane transporter activity"/>
    <property type="evidence" value="ECO:0007669"/>
    <property type="project" value="InterPro"/>
</dbReference>
<accession>A0A0C2NS46</accession>
<keyword evidence="4" id="KW-0997">Cell inner membrane</keyword>
<dbReference type="PROSITE" id="PS51866">
    <property type="entry name" value="MOP"/>
    <property type="match status" value="1"/>
</dbReference>
<keyword evidence="5" id="KW-0547">Nucleotide-binding</keyword>
<evidence type="ECO:0000256" key="1">
    <source>
        <dbReference type="ARBA" id="ARBA00022448"/>
    </source>
</evidence>
<dbReference type="PANTHER" id="PTHR43514:SF4">
    <property type="entry name" value="ABC TRANSPORTER I FAMILY MEMBER 10"/>
    <property type="match status" value="1"/>
</dbReference>
<feature type="domain" description="ABC transporter" evidence="10">
    <location>
        <begin position="6"/>
        <end position="236"/>
    </location>
</feature>
<evidence type="ECO:0000256" key="6">
    <source>
        <dbReference type="ARBA" id="ARBA00022840"/>
    </source>
</evidence>
<dbReference type="InterPro" id="IPR005116">
    <property type="entry name" value="Transp-assoc_OB_typ1"/>
</dbReference>
<dbReference type="GO" id="GO:0140359">
    <property type="term" value="F:ABC-type transporter activity"/>
    <property type="evidence" value="ECO:0007669"/>
    <property type="project" value="InterPro"/>
</dbReference>
<keyword evidence="3 9" id="KW-0500">Molybdenum</keyword>
<dbReference type="Pfam" id="PF00005">
    <property type="entry name" value="ABC_tran"/>
    <property type="match status" value="1"/>
</dbReference>
<gene>
    <name evidence="12" type="primary">modC</name>
    <name evidence="12" type="ORF">OJ16_13775</name>
</gene>
<keyword evidence="7" id="KW-1278">Translocase</keyword>
<dbReference type="Proteomes" id="UP000031672">
    <property type="component" value="Unassembled WGS sequence"/>
</dbReference>
<dbReference type="GO" id="GO:0016020">
    <property type="term" value="C:membrane"/>
    <property type="evidence" value="ECO:0007669"/>
    <property type="project" value="InterPro"/>
</dbReference>
<evidence type="ECO:0000313" key="13">
    <source>
        <dbReference type="Proteomes" id="UP000031672"/>
    </source>
</evidence>
<keyword evidence="8" id="KW-0472">Membrane</keyword>
<dbReference type="InterPro" id="IPR017871">
    <property type="entry name" value="ABC_transporter-like_CS"/>
</dbReference>
<organism evidence="12 13">
    <name type="scientific">Vibrio renipiscarius</name>
    <dbReference type="NCBI Taxonomy" id="1461322"/>
    <lineage>
        <taxon>Bacteria</taxon>
        <taxon>Pseudomonadati</taxon>
        <taxon>Pseudomonadota</taxon>
        <taxon>Gammaproteobacteria</taxon>
        <taxon>Vibrionales</taxon>
        <taxon>Vibrionaceae</taxon>
        <taxon>Vibrio</taxon>
    </lineage>
</organism>
<dbReference type="InterPro" id="IPR027417">
    <property type="entry name" value="P-loop_NTPase"/>
</dbReference>
<dbReference type="RefSeq" id="WP_040991842.1">
    <property type="nucleotide sequence ID" value="NZ_JTKH01000024.1"/>
</dbReference>
<dbReference type="NCBIfam" id="TIGR02142">
    <property type="entry name" value="modC_ABC"/>
    <property type="match status" value="1"/>
</dbReference>
<evidence type="ECO:0000313" key="12">
    <source>
        <dbReference type="EMBL" id="KII75907.1"/>
    </source>
</evidence>
<dbReference type="AlphaFoldDB" id="A0A0C2NP96"/>
<reference evidence="12 13" key="1">
    <citation type="submission" date="2014-11" db="EMBL/GenBank/DDBJ databases">
        <title>Draft Genome Sequence of Vibrio piscirenalis strains CECT 8603T and CECT 8604, two marine Gammaproteobacterium isolated from cultured gilthead sea bream (Sparus aurata).</title>
        <authorList>
            <person name="Arahal D.R."/>
            <person name="Rodrigo-Torres L."/>
            <person name="Lucena T."/>
            <person name="Pujalte M.J."/>
        </authorList>
    </citation>
    <scope>NUCLEOTIDE SEQUENCE [LARGE SCALE GENOMIC DNA]</scope>
    <source>
        <strain evidence="12 13">DCR 1-4-2</strain>
    </source>
</reference>
<keyword evidence="6 12" id="KW-0067">ATP-binding</keyword>
<dbReference type="STRING" id="1461322.OJ16_13775"/>
<dbReference type="NCBIfam" id="NF008355">
    <property type="entry name" value="PRK11144.1"/>
    <property type="match status" value="1"/>
</dbReference>
<evidence type="ECO:0000256" key="5">
    <source>
        <dbReference type="ARBA" id="ARBA00022741"/>
    </source>
</evidence>
<dbReference type="Gene3D" id="3.40.50.300">
    <property type="entry name" value="P-loop containing nucleotide triphosphate hydrolases"/>
    <property type="match status" value="1"/>
</dbReference>
<evidence type="ECO:0000256" key="2">
    <source>
        <dbReference type="ARBA" id="ARBA00022475"/>
    </source>
</evidence>
<dbReference type="SMART" id="SM00382">
    <property type="entry name" value="AAA"/>
    <property type="match status" value="1"/>
</dbReference>
<dbReference type="InterPro" id="IPR050334">
    <property type="entry name" value="Molybdenum_import_ModC"/>
</dbReference>
<dbReference type="Gene3D" id="2.40.50.100">
    <property type="match status" value="1"/>
</dbReference>
<name>A0A0C2NP96_9VIBR</name>
<keyword evidence="13" id="KW-1185">Reference proteome</keyword>
<evidence type="ECO:0000256" key="3">
    <source>
        <dbReference type="ARBA" id="ARBA00022505"/>
    </source>
</evidence>
<dbReference type="GO" id="GO:0005524">
    <property type="term" value="F:ATP binding"/>
    <property type="evidence" value="ECO:0007669"/>
    <property type="project" value="UniProtKB-KW"/>
</dbReference>
<evidence type="ECO:0000259" key="11">
    <source>
        <dbReference type="PROSITE" id="PS51866"/>
    </source>
</evidence>
<dbReference type="OrthoDB" id="9802264at2"/>
<dbReference type="InterPro" id="IPR008995">
    <property type="entry name" value="Mo/tungstate-bd_C_term_dom"/>
</dbReference>
<sequence length="373" mass="41634">MSVPKANTLLLAFQQVLGETHFDVDVQLPAKGITAIFGRSGAGKTSLINAVAGLTQPQNGHISVNSRVLFCSESGINLPTRVRRVGYVFQESRLFPHFRVKGNLLYGVKETDQAYFDQIVDLLALRSLLTRFPNELSGGEKQRVAIGRALLSKPDILLMDEPLASLDLPRKREVLPFLEHLADNVNIPILYVTHSLNEILRLADHIVVIEQGKVVNAGAIEHVWSSNAMRPWQSFTEQSSLFEARLVEQIEEYALSGLALADDVMLWVQKVDAQLDSRVRLQVRANDVSINLEKPQKSSIRNVLHAEIVEIETHSFGHSRLSVSVKLKLADHCYLWATITAWARDELQLIVGMKVYAQIKGVSVTQRDIALSH</sequence>
<keyword evidence="2" id="KW-1003">Cell membrane</keyword>
<dbReference type="SUPFAM" id="SSF52540">
    <property type="entry name" value="P-loop containing nucleoside triphosphate hydrolases"/>
    <property type="match status" value="1"/>
</dbReference>
<feature type="domain" description="Mop" evidence="11">
    <location>
        <begin position="297"/>
        <end position="368"/>
    </location>
</feature>
<dbReference type="PROSITE" id="PS50893">
    <property type="entry name" value="ABC_TRANSPORTER_2"/>
    <property type="match status" value="1"/>
</dbReference>
<comment type="caution">
    <text evidence="12">The sequence shown here is derived from an EMBL/GenBank/DDBJ whole genome shotgun (WGS) entry which is preliminary data.</text>
</comment>
<proteinExistence type="predicted"/>
<dbReference type="EMBL" id="JTKH01000024">
    <property type="protein sequence ID" value="KII75907.1"/>
    <property type="molecule type" value="Genomic_DNA"/>
</dbReference>
<dbReference type="EC" id="3.6.3.29" evidence="12"/>
<keyword evidence="12" id="KW-0378">Hydrolase</keyword>
<evidence type="ECO:0000256" key="7">
    <source>
        <dbReference type="ARBA" id="ARBA00022967"/>
    </source>
</evidence>
<evidence type="ECO:0000256" key="8">
    <source>
        <dbReference type="ARBA" id="ARBA00023136"/>
    </source>
</evidence>